<dbReference type="SMART" id="SM00855">
    <property type="entry name" value="PGAM"/>
    <property type="match status" value="1"/>
</dbReference>
<dbReference type="EMBL" id="BAABAB010000006">
    <property type="protein sequence ID" value="GAA3609538.1"/>
    <property type="molecule type" value="Genomic_DNA"/>
</dbReference>
<dbReference type="PANTHER" id="PTHR48100">
    <property type="entry name" value="BROAD-SPECIFICITY PHOSPHATASE YOR283W-RELATED"/>
    <property type="match status" value="1"/>
</dbReference>
<accession>A0ABP6ZJ83</accession>
<dbReference type="RefSeq" id="WP_344801893.1">
    <property type="nucleotide sequence ID" value="NZ_BAABAB010000006.1"/>
</dbReference>
<evidence type="ECO:0000313" key="2">
    <source>
        <dbReference type="Proteomes" id="UP001501490"/>
    </source>
</evidence>
<comment type="caution">
    <text evidence="1">The sequence shown here is derived from an EMBL/GenBank/DDBJ whole genome shotgun (WGS) entry which is preliminary data.</text>
</comment>
<organism evidence="1 2">
    <name type="scientific">Microlunatus ginsengisoli</name>
    <dbReference type="NCBI Taxonomy" id="363863"/>
    <lineage>
        <taxon>Bacteria</taxon>
        <taxon>Bacillati</taxon>
        <taxon>Actinomycetota</taxon>
        <taxon>Actinomycetes</taxon>
        <taxon>Propionibacteriales</taxon>
        <taxon>Propionibacteriaceae</taxon>
        <taxon>Microlunatus</taxon>
    </lineage>
</organism>
<dbReference type="Proteomes" id="UP001501490">
    <property type="component" value="Unassembled WGS sequence"/>
</dbReference>
<reference evidence="2" key="1">
    <citation type="journal article" date="2019" name="Int. J. Syst. Evol. Microbiol.">
        <title>The Global Catalogue of Microorganisms (GCM) 10K type strain sequencing project: providing services to taxonomists for standard genome sequencing and annotation.</title>
        <authorList>
            <consortium name="The Broad Institute Genomics Platform"/>
            <consortium name="The Broad Institute Genome Sequencing Center for Infectious Disease"/>
            <person name="Wu L."/>
            <person name="Ma J."/>
        </authorList>
    </citation>
    <scope>NUCLEOTIDE SEQUENCE [LARGE SCALE GENOMIC DNA]</scope>
    <source>
        <strain evidence="2">JCM 16929</strain>
    </source>
</reference>
<dbReference type="InterPro" id="IPR029033">
    <property type="entry name" value="His_PPase_superfam"/>
</dbReference>
<sequence>MSSPTPSGGDGRTVVHLVRHGLVENPDGVLYGRLPDYHLSELGREMAATTAQFLSDRDVTHLRCSPLERAQESMAPIAAVYPIPVTIDGRVIEAQNHLEGQHVSLGGPAMRDPKNWWLFRNPLKPSWGEPYTEIVARMRLALRDAALAADGHEAIVVSHQLPIWMARCDAEGRRLVHDPRKRECALSSVTSFTFLDGRITSVAYTSPAKALIPGVKSKKFVAGA</sequence>
<dbReference type="Gene3D" id="3.40.50.1240">
    <property type="entry name" value="Phosphoglycerate mutase-like"/>
    <property type="match status" value="1"/>
</dbReference>
<dbReference type="InterPro" id="IPR013078">
    <property type="entry name" value="His_Pase_superF_clade-1"/>
</dbReference>
<gene>
    <name evidence="1" type="ORF">GCM10022236_08990</name>
</gene>
<dbReference type="Pfam" id="PF00300">
    <property type="entry name" value="His_Phos_1"/>
    <property type="match status" value="1"/>
</dbReference>
<dbReference type="InterPro" id="IPR050275">
    <property type="entry name" value="PGM_Phosphatase"/>
</dbReference>
<evidence type="ECO:0000313" key="1">
    <source>
        <dbReference type="EMBL" id="GAA3609538.1"/>
    </source>
</evidence>
<proteinExistence type="predicted"/>
<dbReference type="PANTHER" id="PTHR48100:SF51">
    <property type="entry name" value="PHOSPHOGLYCERATE MUTASE"/>
    <property type="match status" value="1"/>
</dbReference>
<dbReference type="SUPFAM" id="SSF53254">
    <property type="entry name" value="Phosphoglycerate mutase-like"/>
    <property type="match status" value="1"/>
</dbReference>
<protein>
    <submittedName>
        <fullName evidence="1">Histidine phosphatase family protein</fullName>
    </submittedName>
</protein>
<keyword evidence="2" id="KW-1185">Reference proteome</keyword>
<dbReference type="CDD" id="cd07067">
    <property type="entry name" value="HP_PGM_like"/>
    <property type="match status" value="1"/>
</dbReference>
<name>A0ABP6ZJ83_9ACTN</name>